<feature type="domain" description="D-isomer specific 2-hydroxyacid dehydrogenase catalytic" evidence="5">
    <location>
        <begin position="3"/>
        <end position="327"/>
    </location>
</feature>
<protein>
    <submittedName>
        <fullName evidence="8">D-lactate dehydrogenase</fullName>
        <ecNumber evidence="8">1.1.1.28</ecNumber>
    </submittedName>
</protein>
<name>A0A0H5BDW6_BLAVI</name>
<evidence type="ECO:0000256" key="1">
    <source>
        <dbReference type="ARBA" id="ARBA00005854"/>
    </source>
</evidence>
<dbReference type="EMBL" id="AP014854">
    <property type="protein sequence ID" value="BAS00383.1"/>
    <property type="molecule type" value="Genomic_DNA"/>
</dbReference>
<gene>
    <name evidence="8" type="primary">ldhA</name>
    <name evidence="7" type="ORF">BV133_2789</name>
    <name evidence="8" type="ORF">BVIRIDIS_13980</name>
</gene>
<comment type="similarity">
    <text evidence="1 4">Belongs to the D-isomer specific 2-hydroxyacid dehydrogenase family.</text>
</comment>
<evidence type="ECO:0000256" key="3">
    <source>
        <dbReference type="ARBA" id="ARBA00023027"/>
    </source>
</evidence>
<dbReference type="InterPro" id="IPR006140">
    <property type="entry name" value="D-isomer_DH_NAD-bd"/>
</dbReference>
<evidence type="ECO:0000313" key="8">
    <source>
        <dbReference type="EMBL" id="CUU42386.1"/>
    </source>
</evidence>
<dbReference type="GO" id="GO:0051287">
    <property type="term" value="F:NAD binding"/>
    <property type="evidence" value="ECO:0007669"/>
    <property type="project" value="InterPro"/>
</dbReference>
<dbReference type="InterPro" id="IPR058205">
    <property type="entry name" value="D-LDH-like"/>
</dbReference>
<dbReference type="InterPro" id="IPR029753">
    <property type="entry name" value="D-isomer_DH_CS"/>
</dbReference>
<dbReference type="Pfam" id="PF02826">
    <property type="entry name" value="2-Hacid_dh_C"/>
    <property type="match status" value="1"/>
</dbReference>
<dbReference type="STRING" id="1079.BVIR_1953"/>
<evidence type="ECO:0000313" key="7">
    <source>
        <dbReference type="EMBL" id="BAS00383.1"/>
    </source>
</evidence>
<dbReference type="PROSITE" id="PS00670">
    <property type="entry name" value="D_2_HYDROXYACID_DH_2"/>
    <property type="match status" value="1"/>
</dbReference>
<evidence type="ECO:0000259" key="6">
    <source>
        <dbReference type="Pfam" id="PF02826"/>
    </source>
</evidence>
<organism evidence="8 9">
    <name type="scientific">Blastochloris viridis</name>
    <name type="common">Rhodopseudomonas viridis</name>
    <dbReference type="NCBI Taxonomy" id="1079"/>
    <lineage>
        <taxon>Bacteria</taxon>
        <taxon>Pseudomonadati</taxon>
        <taxon>Pseudomonadota</taxon>
        <taxon>Alphaproteobacteria</taxon>
        <taxon>Hyphomicrobiales</taxon>
        <taxon>Blastochloridaceae</taxon>
        <taxon>Blastochloris</taxon>
    </lineage>
</organism>
<dbReference type="EC" id="1.1.1.28" evidence="8"/>
<dbReference type="EMBL" id="LN907867">
    <property type="protein sequence ID" value="CUU42386.1"/>
    <property type="molecule type" value="Genomic_DNA"/>
</dbReference>
<dbReference type="InterPro" id="IPR036291">
    <property type="entry name" value="NAD(P)-bd_dom_sf"/>
</dbReference>
<dbReference type="OrthoDB" id="9793626at2"/>
<dbReference type="SUPFAM" id="SSF51735">
    <property type="entry name" value="NAD(P)-binding Rossmann-fold domains"/>
    <property type="match status" value="1"/>
</dbReference>
<evidence type="ECO:0000313" key="9">
    <source>
        <dbReference type="Proteomes" id="UP000065734"/>
    </source>
</evidence>
<dbReference type="InterPro" id="IPR006139">
    <property type="entry name" value="D-isomer_2_OHA_DH_cat_dom"/>
</dbReference>
<feature type="domain" description="D-isomer specific 2-hydroxyacid dehydrogenase NAD-binding" evidence="6">
    <location>
        <begin position="109"/>
        <end position="296"/>
    </location>
</feature>
<dbReference type="InterPro" id="IPR029752">
    <property type="entry name" value="D-isomer_DH_CS1"/>
</dbReference>
<sequence length="343" mass="37077">MQVAVFSTKPYDRRFLDTANGGRHRLRYLDARLSAETAPLATGADAVCAFVNDELDAETLQALAGLGVRLIALRSAGFNHVDLAAAHRLKLPVAHVPAYSPHAVAEHTLALILTLNRKTHRAYNRVREGNFALDGLLGFDLAGKTAGVVGTGQIGELVSRILIGFGCTILAHDVRPNPACEAMGVRYVERDALFASSDIVSLHCPLTPETRHFVNDALLKRTKRGMMLINTSRGAVIDTAAAIRGLKNGTIGSLGLDVYEEEAHLFFDDRSNRVIQDDVFARLLTFPNVLITGHQAFFTAEALRNIAETTMANLTAFETTGRAVHEVPAEKVATTSTSLGQRA</sequence>
<dbReference type="Gene3D" id="3.40.50.720">
    <property type="entry name" value="NAD(P)-binding Rossmann-like Domain"/>
    <property type="match status" value="2"/>
</dbReference>
<accession>A0A0H5BDW6</accession>
<dbReference type="PROSITE" id="PS00671">
    <property type="entry name" value="D_2_HYDROXYACID_DH_3"/>
    <property type="match status" value="1"/>
</dbReference>
<dbReference type="RefSeq" id="WP_055037447.1">
    <property type="nucleotide sequence ID" value="NZ_AP014854.2"/>
</dbReference>
<keyword evidence="9" id="KW-1185">Reference proteome</keyword>
<keyword evidence="3" id="KW-0520">NAD</keyword>
<dbReference type="PROSITE" id="PS00065">
    <property type="entry name" value="D_2_HYDROXYACID_DH_1"/>
    <property type="match status" value="1"/>
</dbReference>
<dbReference type="GO" id="GO:0008720">
    <property type="term" value="F:D-lactate dehydrogenase (NAD+) activity"/>
    <property type="evidence" value="ECO:0007669"/>
    <property type="project" value="UniProtKB-EC"/>
</dbReference>
<reference evidence="9" key="3">
    <citation type="journal article" date="2016" name="Genome Announc.">
        <title>Revised genome sequence of the purple photosynthetic bacterium Blastochloris viridis.</title>
        <authorList>
            <person name="Liu L.N."/>
            <person name="Faulkner M."/>
            <person name="Liu X."/>
            <person name="Huang F."/>
            <person name="Darby A.C."/>
            <person name="Hall N."/>
        </authorList>
    </citation>
    <scope>NUCLEOTIDE SEQUENCE [LARGE SCALE GENOMIC DNA]</scope>
    <source>
        <strain evidence="9">ATCC 19567 / DSM 133 / F</strain>
    </source>
</reference>
<dbReference type="CDD" id="cd12183">
    <property type="entry name" value="LDH_like_2"/>
    <property type="match status" value="1"/>
</dbReference>
<dbReference type="Proteomes" id="UP000065734">
    <property type="component" value="Chromosome I"/>
</dbReference>
<reference evidence="8" key="2">
    <citation type="submission" date="2015-11" db="EMBL/GenBank/DDBJ databases">
        <authorList>
            <person name="Zhang Y."/>
            <person name="Guo Z."/>
        </authorList>
    </citation>
    <scope>NUCLEOTIDE SEQUENCE</scope>
    <source>
        <strain evidence="8">1</strain>
    </source>
</reference>
<dbReference type="PATRIC" id="fig|1079.6.peg.2020"/>
<dbReference type="Pfam" id="PF00389">
    <property type="entry name" value="2-Hacid_dh"/>
    <property type="match status" value="1"/>
</dbReference>
<dbReference type="KEGG" id="bvr:BVIR_1953"/>
<proteinExistence type="inferred from homology"/>
<evidence type="ECO:0000259" key="5">
    <source>
        <dbReference type="Pfam" id="PF00389"/>
    </source>
</evidence>
<dbReference type="SUPFAM" id="SSF52283">
    <property type="entry name" value="Formate/glycerate dehydrogenase catalytic domain-like"/>
    <property type="match status" value="1"/>
</dbReference>
<evidence type="ECO:0000256" key="4">
    <source>
        <dbReference type="RuleBase" id="RU003719"/>
    </source>
</evidence>
<evidence type="ECO:0000256" key="2">
    <source>
        <dbReference type="ARBA" id="ARBA00023002"/>
    </source>
</evidence>
<reference evidence="7" key="1">
    <citation type="journal article" date="2015" name="Genome Announc.">
        <title>Complete Genome Sequence of the Bacteriochlorophyll b-Producing Photosynthetic Bacterium Blastochloris viridis.</title>
        <authorList>
            <person name="Tsukatani Y."/>
            <person name="Hirose Y."/>
            <person name="Harada J."/>
            <person name="Misawa N."/>
            <person name="Mori K."/>
            <person name="Inoue K."/>
            <person name="Tamiaki H."/>
        </authorList>
    </citation>
    <scope>NUCLEOTIDE SEQUENCE [LARGE SCALE GENOMIC DNA]</scope>
    <source>
        <strain evidence="7">DSM 133</strain>
    </source>
</reference>
<dbReference type="PANTHER" id="PTHR43026">
    <property type="entry name" value="2-HYDROXYACID DEHYDROGENASE HOMOLOG 1-RELATED"/>
    <property type="match status" value="1"/>
</dbReference>
<keyword evidence="2 4" id="KW-0560">Oxidoreductase</keyword>
<dbReference type="AlphaFoldDB" id="A0A0H5BDW6"/>
<dbReference type="PANTHER" id="PTHR43026:SF1">
    <property type="entry name" value="2-HYDROXYACID DEHYDROGENASE HOMOLOG 1-RELATED"/>
    <property type="match status" value="1"/>
</dbReference>